<dbReference type="GO" id="GO:0030145">
    <property type="term" value="F:manganese ion binding"/>
    <property type="evidence" value="ECO:0007669"/>
    <property type="project" value="UniProtKB-UniRule"/>
</dbReference>
<dbReference type="EC" id="2.2.1.9" evidence="6"/>
<dbReference type="Pfam" id="PF16582">
    <property type="entry name" value="TPP_enzyme_M_2"/>
    <property type="match status" value="1"/>
</dbReference>
<comment type="cofactor">
    <cofactor evidence="6">
        <name>Mg(2+)</name>
        <dbReference type="ChEBI" id="CHEBI:18420"/>
    </cofactor>
    <cofactor evidence="6">
        <name>Mn(2+)</name>
        <dbReference type="ChEBI" id="CHEBI:29035"/>
    </cofactor>
</comment>
<comment type="pathway">
    <text evidence="6">Quinol/quinone metabolism; menaquinone biosynthesis.</text>
</comment>
<proteinExistence type="inferred from homology"/>
<dbReference type="UniPathway" id="UPA01057">
    <property type="reaction ID" value="UER00164"/>
</dbReference>
<dbReference type="RefSeq" id="WP_106133415.1">
    <property type="nucleotide sequence ID" value="NZ_PVTR01000005.1"/>
</dbReference>
<dbReference type="Proteomes" id="UP000238157">
    <property type="component" value="Unassembled WGS sequence"/>
</dbReference>
<dbReference type="GO" id="GO:0000287">
    <property type="term" value="F:magnesium ion binding"/>
    <property type="evidence" value="ECO:0007669"/>
    <property type="project" value="UniProtKB-UniRule"/>
</dbReference>
<comment type="subunit">
    <text evidence="6">Homodimer.</text>
</comment>
<keyword evidence="5 6" id="KW-0464">Manganese</keyword>
<keyword evidence="2 6" id="KW-0479">Metal-binding</keyword>
<reference evidence="10 11" key="1">
    <citation type="submission" date="2018-03" db="EMBL/GenBank/DDBJ databases">
        <title>Genomic Encyclopedia of Archaeal and Bacterial Type Strains, Phase II (KMG-II): from individual species to whole genera.</title>
        <authorList>
            <person name="Goeker M."/>
        </authorList>
    </citation>
    <scope>NUCLEOTIDE SEQUENCE [LARGE SCALE GENOMIC DNA]</scope>
    <source>
        <strain evidence="10 11">DSM 27929</strain>
    </source>
</reference>
<keyword evidence="1 6" id="KW-0808">Transferase</keyword>
<dbReference type="InterPro" id="IPR032264">
    <property type="entry name" value="MenD_middle"/>
</dbReference>
<dbReference type="GO" id="GO:0030976">
    <property type="term" value="F:thiamine pyrophosphate binding"/>
    <property type="evidence" value="ECO:0007669"/>
    <property type="project" value="UniProtKB-UniRule"/>
</dbReference>
<feature type="domain" description="Menaquinone biosynthesis protein MenD middle" evidence="9">
    <location>
        <begin position="214"/>
        <end position="388"/>
    </location>
</feature>
<evidence type="ECO:0000256" key="4">
    <source>
        <dbReference type="ARBA" id="ARBA00023052"/>
    </source>
</evidence>
<dbReference type="GO" id="GO:0070204">
    <property type="term" value="F:2-succinyl-5-enolpyruvyl-6-hydroxy-3-cyclohexene-1-carboxylic-acid synthase activity"/>
    <property type="evidence" value="ECO:0007669"/>
    <property type="project" value="UniProtKB-UniRule"/>
</dbReference>
<dbReference type="CDD" id="cd02009">
    <property type="entry name" value="TPP_SHCHC_synthase"/>
    <property type="match status" value="1"/>
</dbReference>
<dbReference type="EMBL" id="PVTR01000005">
    <property type="protein sequence ID" value="PRY87915.1"/>
    <property type="molecule type" value="Genomic_DNA"/>
</dbReference>
<dbReference type="CDD" id="cd07037">
    <property type="entry name" value="TPP_PYR_MenD"/>
    <property type="match status" value="1"/>
</dbReference>
<dbReference type="InterPro" id="IPR029061">
    <property type="entry name" value="THDP-binding"/>
</dbReference>
<keyword evidence="6" id="KW-0474">Menaquinone biosynthesis</keyword>
<gene>
    <name evidence="6" type="primary">menD</name>
    <name evidence="10" type="ORF">CLW00_10535</name>
</gene>
<evidence type="ECO:0000313" key="10">
    <source>
        <dbReference type="EMBL" id="PRY87915.1"/>
    </source>
</evidence>
<dbReference type="NCBIfam" id="TIGR00173">
    <property type="entry name" value="menD"/>
    <property type="match status" value="1"/>
</dbReference>
<comment type="pathway">
    <text evidence="6">Quinol/quinone metabolism; 1,4-dihydroxy-2-naphthoate biosynthesis; 1,4-dihydroxy-2-naphthoate from chorismate: step 2/7.</text>
</comment>
<organism evidence="10 11">
    <name type="scientific">Mongoliibacter ruber</name>
    <dbReference type="NCBI Taxonomy" id="1750599"/>
    <lineage>
        <taxon>Bacteria</taxon>
        <taxon>Pseudomonadati</taxon>
        <taxon>Bacteroidota</taxon>
        <taxon>Cytophagia</taxon>
        <taxon>Cytophagales</taxon>
        <taxon>Cyclobacteriaceae</taxon>
        <taxon>Mongoliibacter</taxon>
    </lineage>
</organism>
<dbReference type="SUPFAM" id="SSF52518">
    <property type="entry name" value="Thiamin diphosphate-binding fold (THDP-binding)"/>
    <property type="match status" value="2"/>
</dbReference>
<comment type="catalytic activity">
    <reaction evidence="6">
        <text>isochorismate + 2-oxoglutarate + H(+) = 5-enolpyruvoyl-6-hydroxy-2-succinyl-cyclohex-3-ene-1-carboxylate + CO2</text>
        <dbReference type="Rhea" id="RHEA:25593"/>
        <dbReference type="ChEBI" id="CHEBI:15378"/>
        <dbReference type="ChEBI" id="CHEBI:16526"/>
        <dbReference type="ChEBI" id="CHEBI:16810"/>
        <dbReference type="ChEBI" id="CHEBI:29780"/>
        <dbReference type="ChEBI" id="CHEBI:58818"/>
        <dbReference type="EC" id="2.2.1.9"/>
    </reaction>
</comment>
<dbReference type="Gene3D" id="3.40.50.1220">
    <property type="entry name" value="TPP-binding domain"/>
    <property type="match status" value="1"/>
</dbReference>
<comment type="cofactor">
    <cofactor evidence="6">
        <name>thiamine diphosphate</name>
        <dbReference type="ChEBI" id="CHEBI:58937"/>
    </cofactor>
    <text evidence="6">Binds 1 thiamine pyrophosphate per subunit.</text>
</comment>
<evidence type="ECO:0000256" key="2">
    <source>
        <dbReference type="ARBA" id="ARBA00022723"/>
    </source>
</evidence>
<keyword evidence="4 6" id="KW-0786">Thiamine pyrophosphate</keyword>
<dbReference type="InterPro" id="IPR004433">
    <property type="entry name" value="MenaQ_synth_MenD"/>
</dbReference>
<dbReference type="Pfam" id="PF02776">
    <property type="entry name" value="TPP_enzyme_N"/>
    <property type="match status" value="1"/>
</dbReference>
<dbReference type="HAMAP" id="MF_01659">
    <property type="entry name" value="MenD"/>
    <property type="match status" value="1"/>
</dbReference>
<protein>
    <recommendedName>
        <fullName evidence="6">2-succinyl-5-enolpyruvyl-6-hydroxy-3-cyclohexene-1-carboxylate synthase</fullName>
        <shortName evidence="6">SEPHCHC synthase</shortName>
        <ecNumber evidence="6">2.2.1.9</ecNumber>
    </recommendedName>
    <alternativeName>
        <fullName evidence="6">Menaquinone biosynthesis protein MenD</fullName>
    </alternativeName>
</protein>
<accession>A0A2T0WMK5</accession>
<comment type="caution">
    <text evidence="10">The sequence shown here is derived from an EMBL/GenBank/DDBJ whole genome shotgun (WGS) entry which is preliminary data.</text>
</comment>
<dbReference type="OrthoDB" id="9791859at2"/>
<name>A0A2T0WMK5_9BACT</name>
<comment type="similarity">
    <text evidence="6">Belongs to the TPP enzyme family. MenD subfamily.</text>
</comment>
<dbReference type="PANTHER" id="PTHR42916:SF1">
    <property type="entry name" value="PROTEIN PHYLLO, CHLOROPLASTIC"/>
    <property type="match status" value="1"/>
</dbReference>
<dbReference type="Pfam" id="PF02775">
    <property type="entry name" value="TPP_enzyme_C"/>
    <property type="match status" value="1"/>
</dbReference>
<dbReference type="PIRSF" id="PIRSF004983">
    <property type="entry name" value="MenD"/>
    <property type="match status" value="1"/>
</dbReference>
<evidence type="ECO:0000256" key="3">
    <source>
        <dbReference type="ARBA" id="ARBA00022842"/>
    </source>
</evidence>
<dbReference type="Gene3D" id="3.40.50.970">
    <property type="match status" value="2"/>
</dbReference>
<feature type="domain" description="Thiamine pyrophosphate enzyme N-terminal TPP-binding" evidence="8">
    <location>
        <begin position="9"/>
        <end position="117"/>
    </location>
</feature>
<dbReference type="InterPro" id="IPR012001">
    <property type="entry name" value="Thiamin_PyroP_enz_TPP-bd_dom"/>
</dbReference>
<sequence>MLLQPLADLVSIFAKKGITDVILSPGSRCAPISLAFIRHPKVHARTISDERAAAFIALGIAQQQERPVVLVCTSGSAAYNYAPAVAEAFFQQIPLIIITADRPAEWIDQWDGQTIRQSKIYGNHVKASFDFPDDFSHQDKIWHSHRISNEAAFIANQFPEGPVHINVPLREPFYPEEGEKYDFDKPIREIGTVATHFTLPDETKEKFKVKLSNYKRILIVPGQQKPDKELAQILNRLAETKRAVVVADTISNLQSEHTINFHDHFISIAELQNDLRPDLIISFGKSIISKGLKLFLRKSQAQHWHIQPGGYFPDTYQLLNKAIHCHPVKFLECTEKHISSEKAFAEAWSTANTKVSAHLGPLISNTEFGEYKSIATCLHLLPTEAKLHLANSMAVRYVNFLGERSQEIICNRGTSGIDGSNSTAVGCTFTTKDPVVLITGDLAFFYDRNAFWHNYTMPNLRIILLNNHAGGIFRLIDGPAKQPELEEFFETHQRLDASFLAKEFGFDYSLATDETSLESGLKTFFTKSIKPKIIEIKSESPKNAEILKRIKNDIAGLF</sequence>
<dbReference type="PANTHER" id="PTHR42916">
    <property type="entry name" value="2-SUCCINYL-5-ENOLPYRUVYL-6-HYDROXY-3-CYCLOHEXENE-1-CARBOXYLATE SYNTHASE"/>
    <property type="match status" value="1"/>
</dbReference>
<evidence type="ECO:0000313" key="11">
    <source>
        <dbReference type="Proteomes" id="UP000238157"/>
    </source>
</evidence>
<keyword evidence="3 6" id="KW-0460">Magnesium</keyword>
<evidence type="ECO:0000256" key="1">
    <source>
        <dbReference type="ARBA" id="ARBA00022679"/>
    </source>
</evidence>
<evidence type="ECO:0000256" key="6">
    <source>
        <dbReference type="HAMAP-Rule" id="MF_01659"/>
    </source>
</evidence>
<keyword evidence="11" id="KW-1185">Reference proteome</keyword>
<evidence type="ECO:0000256" key="5">
    <source>
        <dbReference type="ARBA" id="ARBA00023211"/>
    </source>
</evidence>
<evidence type="ECO:0000259" key="8">
    <source>
        <dbReference type="Pfam" id="PF02776"/>
    </source>
</evidence>
<dbReference type="UniPathway" id="UPA00079"/>
<dbReference type="AlphaFoldDB" id="A0A2T0WMK5"/>
<dbReference type="GO" id="GO:0009234">
    <property type="term" value="P:menaquinone biosynthetic process"/>
    <property type="evidence" value="ECO:0007669"/>
    <property type="project" value="UniProtKB-UniRule"/>
</dbReference>
<dbReference type="InterPro" id="IPR011766">
    <property type="entry name" value="TPP_enzyme_TPP-bd"/>
</dbReference>
<feature type="domain" description="Thiamine pyrophosphate enzyme TPP-binding" evidence="7">
    <location>
        <begin position="405"/>
        <end position="535"/>
    </location>
</feature>
<comment type="function">
    <text evidence="6">Catalyzes the thiamine diphosphate-dependent decarboxylation of 2-oxoglutarate and the subsequent addition of the resulting succinic semialdehyde-thiamine pyrophosphate anion to isochorismate to yield 2-succinyl-5-enolpyruvyl-6-hydroxy-3-cyclohexene-1-carboxylate (SEPHCHC).</text>
</comment>
<evidence type="ECO:0000259" key="7">
    <source>
        <dbReference type="Pfam" id="PF02775"/>
    </source>
</evidence>
<evidence type="ECO:0000259" key="9">
    <source>
        <dbReference type="Pfam" id="PF16582"/>
    </source>
</evidence>